<evidence type="ECO:0000313" key="1">
    <source>
        <dbReference type="EMBL" id="KAK8866724.1"/>
    </source>
</evidence>
<dbReference type="Proteomes" id="UP001470230">
    <property type="component" value="Unassembled WGS sequence"/>
</dbReference>
<gene>
    <name evidence="1" type="ORF">M9Y10_009691</name>
</gene>
<organism evidence="1 2">
    <name type="scientific">Tritrichomonas musculus</name>
    <dbReference type="NCBI Taxonomy" id="1915356"/>
    <lineage>
        <taxon>Eukaryota</taxon>
        <taxon>Metamonada</taxon>
        <taxon>Parabasalia</taxon>
        <taxon>Tritrichomonadida</taxon>
        <taxon>Tritrichomonadidae</taxon>
        <taxon>Tritrichomonas</taxon>
    </lineage>
</organism>
<keyword evidence="2" id="KW-1185">Reference proteome</keyword>
<comment type="caution">
    <text evidence="1">The sequence shown here is derived from an EMBL/GenBank/DDBJ whole genome shotgun (WGS) entry which is preliminary data.</text>
</comment>
<proteinExistence type="predicted"/>
<sequence>MSKGQKKNSENFQLVFNFYYQKLYKKMGRRGLKAHILKRIIVSINNIKTIIPVNKNELIEDKEALTRALRDSALEFRKILPKIKEEQKEKNSKLSKSQNLSIFAKIDNASNVELGSISNLKVLDKNNTDLLTVPHIINTKICYNNNLQESLFLNVVQNKLSESENTLNEQYELRIISDWDRLWEKNNNSYDGELKNISNSLTNTSNYVNTNSYINHILHFPIIG</sequence>
<evidence type="ECO:0000313" key="2">
    <source>
        <dbReference type="Proteomes" id="UP001470230"/>
    </source>
</evidence>
<reference evidence="1 2" key="1">
    <citation type="submission" date="2024-04" db="EMBL/GenBank/DDBJ databases">
        <title>Tritrichomonas musculus Genome.</title>
        <authorList>
            <person name="Alves-Ferreira E."/>
            <person name="Grigg M."/>
            <person name="Lorenzi H."/>
            <person name="Galac M."/>
        </authorList>
    </citation>
    <scope>NUCLEOTIDE SEQUENCE [LARGE SCALE GENOMIC DNA]</scope>
    <source>
        <strain evidence="1 2">EAF2021</strain>
    </source>
</reference>
<protein>
    <submittedName>
        <fullName evidence="1">Uncharacterized protein</fullName>
    </submittedName>
</protein>
<dbReference type="EMBL" id="JAPFFF010000015">
    <property type="protein sequence ID" value="KAK8866724.1"/>
    <property type="molecule type" value="Genomic_DNA"/>
</dbReference>
<name>A0ABR2IQF1_9EUKA</name>
<accession>A0ABR2IQF1</accession>